<evidence type="ECO:0000256" key="3">
    <source>
        <dbReference type="SAM" id="Phobius"/>
    </source>
</evidence>
<sequence>MADNEQQPDEHIDEDDSADDKAAKPSPLKNPRVRIVLFIVLAAAIIGGVLWYVRYQSVGKFMQGTDDAYIQADAVTISPKVSGYVDKVFVADNQQVKAGTPLLQIDARDYRAQAAQVEAQIDVARANAQGVRAQIREQQAAIDKARSDLTAARSDAAFAHAEVTRYQPLAASGAETREKLSQLVNQARQADAQVASANAALTSATRRVGTLQAQVRQAQAQGEASRAQLQAAQVNVGATILRASIDGRVGDKTVRIGQFVQAGTRLMSVVPVQQLYVEANFKETQLGLMRIGQPVTLEVDALPGVEIHGHVESVSPGTGAQFSLLPPQNATGNFTKIVQRIPVRIAIDAGEKTRRLLVPGMSADVTVDTRSAKGSVQRIKDEQEQHNERRSEGRNR</sequence>
<feature type="transmembrane region" description="Helical" evidence="3">
    <location>
        <begin position="35"/>
        <end position="53"/>
    </location>
</feature>
<keyword evidence="1" id="KW-0175">Coiled coil</keyword>
<feature type="coiled-coil region" evidence="1">
    <location>
        <begin position="180"/>
        <end position="221"/>
    </location>
</feature>
<gene>
    <name evidence="6" type="ORF">GCM10009102_10070</name>
</gene>
<feature type="compositionally biased region" description="Basic and acidic residues" evidence="2">
    <location>
        <begin position="378"/>
        <end position="396"/>
    </location>
</feature>
<evidence type="ECO:0000259" key="5">
    <source>
        <dbReference type="Pfam" id="PF25963"/>
    </source>
</evidence>
<evidence type="ECO:0000313" key="7">
    <source>
        <dbReference type="Proteomes" id="UP001500238"/>
    </source>
</evidence>
<feature type="region of interest" description="Disordered" evidence="2">
    <location>
        <begin position="1"/>
        <end position="25"/>
    </location>
</feature>
<dbReference type="Gene3D" id="1.10.287.470">
    <property type="entry name" value="Helix hairpin bin"/>
    <property type="match status" value="2"/>
</dbReference>
<comment type="caution">
    <text evidence="6">The sequence shown here is derived from an EMBL/GenBank/DDBJ whole genome shotgun (WGS) entry which is preliminary data.</text>
</comment>
<dbReference type="Pfam" id="PF25963">
    <property type="entry name" value="Beta-barrel_AAEA"/>
    <property type="match status" value="1"/>
</dbReference>
<dbReference type="RefSeq" id="WP_163958673.1">
    <property type="nucleotide sequence ID" value="NZ_BAAAES010000007.1"/>
</dbReference>
<keyword evidence="7" id="KW-1185">Reference proteome</keyword>
<protein>
    <submittedName>
        <fullName evidence="6">HlyD family secretion protein</fullName>
    </submittedName>
</protein>
<feature type="coiled-coil region" evidence="1">
    <location>
        <begin position="107"/>
        <end position="155"/>
    </location>
</feature>
<dbReference type="Gene3D" id="2.40.50.100">
    <property type="match status" value="1"/>
</dbReference>
<dbReference type="PRINTS" id="PR01490">
    <property type="entry name" value="RTXTOXIND"/>
</dbReference>
<dbReference type="Proteomes" id="UP001500238">
    <property type="component" value="Unassembled WGS sequence"/>
</dbReference>
<name>A0ABN1HQI9_9SPHN</name>
<dbReference type="InterPro" id="IPR058634">
    <property type="entry name" value="AaeA-lik-b-barrel"/>
</dbReference>
<feature type="domain" description="Multidrug resistance protein MdtA-like barrel-sandwich hybrid" evidence="4">
    <location>
        <begin position="74"/>
        <end position="270"/>
    </location>
</feature>
<evidence type="ECO:0000313" key="6">
    <source>
        <dbReference type="EMBL" id="GAA0663042.1"/>
    </source>
</evidence>
<accession>A0ABN1HQI9</accession>
<dbReference type="PANTHER" id="PTHR30386">
    <property type="entry name" value="MEMBRANE FUSION SUBUNIT OF EMRAB-TOLC MULTIDRUG EFFLUX PUMP"/>
    <property type="match status" value="1"/>
</dbReference>
<evidence type="ECO:0000256" key="2">
    <source>
        <dbReference type="SAM" id="MobiDB-lite"/>
    </source>
</evidence>
<dbReference type="Pfam" id="PF25917">
    <property type="entry name" value="BSH_RND"/>
    <property type="match status" value="1"/>
</dbReference>
<keyword evidence="3" id="KW-0812">Transmembrane</keyword>
<proteinExistence type="predicted"/>
<evidence type="ECO:0000256" key="1">
    <source>
        <dbReference type="SAM" id="Coils"/>
    </source>
</evidence>
<dbReference type="Gene3D" id="2.40.30.170">
    <property type="match status" value="1"/>
</dbReference>
<dbReference type="EMBL" id="BAAAES010000007">
    <property type="protein sequence ID" value="GAA0663042.1"/>
    <property type="molecule type" value="Genomic_DNA"/>
</dbReference>
<keyword evidence="3" id="KW-0472">Membrane</keyword>
<feature type="domain" description="p-hydroxybenzoic acid efflux pump subunit AaeA-like beta-barrel" evidence="5">
    <location>
        <begin position="275"/>
        <end position="367"/>
    </location>
</feature>
<dbReference type="InterPro" id="IPR058625">
    <property type="entry name" value="MdtA-like_BSH"/>
</dbReference>
<organism evidence="6 7">
    <name type="scientific">Sphingomonas insulae</name>
    <dbReference type="NCBI Taxonomy" id="424800"/>
    <lineage>
        <taxon>Bacteria</taxon>
        <taxon>Pseudomonadati</taxon>
        <taxon>Pseudomonadota</taxon>
        <taxon>Alphaproteobacteria</taxon>
        <taxon>Sphingomonadales</taxon>
        <taxon>Sphingomonadaceae</taxon>
        <taxon>Sphingomonas</taxon>
    </lineage>
</organism>
<dbReference type="SUPFAM" id="SSF111369">
    <property type="entry name" value="HlyD-like secretion proteins"/>
    <property type="match status" value="2"/>
</dbReference>
<dbReference type="PANTHER" id="PTHR30386:SF24">
    <property type="entry name" value="MULTIDRUG RESISTANCE EFFLUX PUMP"/>
    <property type="match status" value="1"/>
</dbReference>
<feature type="region of interest" description="Disordered" evidence="2">
    <location>
        <begin position="369"/>
        <end position="396"/>
    </location>
</feature>
<dbReference type="InterPro" id="IPR050739">
    <property type="entry name" value="MFP"/>
</dbReference>
<reference evidence="6 7" key="1">
    <citation type="journal article" date="2019" name="Int. J. Syst. Evol. Microbiol.">
        <title>The Global Catalogue of Microorganisms (GCM) 10K type strain sequencing project: providing services to taxonomists for standard genome sequencing and annotation.</title>
        <authorList>
            <consortium name="The Broad Institute Genomics Platform"/>
            <consortium name="The Broad Institute Genome Sequencing Center for Infectious Disease"/>
            <person name="Wu L."/>
            <person name="Ma J."/>
        </authorList>
    </citation>
    <scope>NUCLEOTIDE SEQUENCE [LARGE SCALE GENOMIC DNA]</scope>
    <source>
        <strain evidence="6 7">JCM 14603</strain>
    </source>
</reference>
<keyword evidence="3" id="KW-1133">Transmembrane helix</keyword>
<evidence type="ECO:0000259" key="4">
    <source>
        <dbReference type="Pfam" id="PF25917"/>
    </source>
</evidence>